<dbReference type="EMBL" id="JAGYPE010000007">
    <property type="protein sequence ID" value="MBS4186724.1"/>
    <property type="molecule type" value="Genomic_DNA"/>
</dbReference>
<name>A0A942T5Y1_9BACI</name>
<reference evidence="1" key="1">
    <citation type="submission" date="2021-05" db="EMBL/GenBank/DDBJ databases">
        <title>Novel Bacillus species.</title>
        <authorList>
            <person name="Liu G."/>
        </authorList>
    </citation>
    <scope>NUCLEOTIDE SEQUENCE</scope>
    <source>
        <strain evidence="1 3">FJAT-50051</strain>
    </source>
</reference>
<dbReference type="RefSeq" id="WP_213146507.1">
    <property type="nucleotide sequence ID" value="NZ_JAGYPE020000011.1"/>
</dbReference>
<sequence>MAVAWLVTIASFILFYYTTSVIMDGLREREQYELSILDAQIQSNFANHSEIPRKAS</sequence>
<protein>
    <submittedName>
        <fullName evidence="1">Uncharacterized protein</fullName>
    </submittedName>
</protein>
<dbReference type="EMBL" id="JAGYPE020000011">
    <property type="protein sequence ID" value="MCH6265591.1"/>
    <property type="molecule type" value="Genomic_DNA"/>
</dbReference>
<accession>A0A942T5Y1</accession>
<keyword evidence="3" id="KW-1185">Reference proteome</keyword>
<organism evidence="1">
    <name type="scientific">Neobacillus citreus</name>
    <dbReference type="NCBI Taxonomy" id="2833578"/>
    <lineage>
        <taxon>Bacteria</taxon>
        <taxon>Bacillati</taxon>
        <taxon>Bacillota</taxon>
        <taxon>Bacilli</taxon>
        <taxon>Bacillales</taxon>
        <taxon>Bacillaceae</taxon>
        <taxon>Neobacillus</taxon>
    </lineage>
</organism>
<dbReference type="Proteomes" id="UP000677265">
    <property type="component" value="Unassembled WGS sequence"/>
</dbReference>
<dbReference type="AlphaFoldDB" id="A0A942T5Y1"/>
<evidence type="ECO:0000313" key="1">
    <source>
        <dbReference type="EMBL" id="MBS4186724.1"/>
    </source>
</evidence>
<evidence type="ECO:0000313" key="2">
    <source>
        <dbReference type="EMBL" id="MCH6265591.1"/>
    </source>
</evidence>
<gene>
    <name evidence="2" type="ORF">KHB02_008595</name>
    <name evidence="1" type="ORF">KHB02_35745</name>
</gene>
<comment type="caution">
    <text evidence="1">The sequence shown here is derived from an EMBL/GenBank/DDBJ whole genome shotgun (WGS) entry which is preliminary data.</text>
</comment>
<evidence type="ECO:0000313" key="3">
    <source>
        <dbReference type="Proteomes" id="UP000677265"/>
    </source>
</evidence>
<proteinExistence type="predicted"/>